<keyword evidence="11" id="KW-1185">Reference proteome</keyword>
<keyword evidence="6" id="KW-0511">Multifunctional enzyme</keyword>
<accession>A0ABQ7PP29</accession>
<gene>
    <name evidence="10" type="ORF">JYU34_022889</name>
</gene>
<dbReference type="InterPro" id="IPR001584">
    <property type="entry name" value="Integrase_cat-core"/>
</dbReference>
<evidence type="ECO:0000256" key="5">
    <source>
        <dbReference type="ARBA" id="ARBA00022759"/>
    </source>
</evidence>
<dbReference type="Pfam" id="PF17919">
    <property type="entry name" value="RT_RNaseH_2"/>
    <property type="match status" value="1"/>
</dbReference>
<feature type="region of interest" description="Disordered" evidence="7">
    <location>
        <begin position="56"/>
        <end position="77"/>
    </location>
</feature>
<keyword evidence="3" id="KW-0548">Nucleotidyltransferase</keyword>
<comment type="caution">
    <text evidence="10">The sequence shown here is derived from an EMBL/GenBank/DDBJ whole genome shotgun (WGS) entry which is preliminary data.</text>
</comment>
<feature type="compositionally biased region" description="Polar residues" evidence="7">
    <location>
        <begin position="1209"/>
        <end position="1226"/>
    </location>
</feature>
<dbReference type="EMBL" id="JAHIBW010000237">
    <property type="protein sequence ID" value="KAG7294747.1"/>
    <property type="molecule type" value="Genomic_DNA"/>
</dbReference>
<name>A0ABQ7PP29_PLUXY</name>
<dbReference type="Gene3D" id="3.10.10.10">
    <property type="entry name" value="HIV Type 1 Reverse Transcriptase, subunit A, domain 1"/>
    <property type="match status" value="1"/>
</dbReference>
<dbReference type="SUPFAM" id="SSF53098">
    <property type="entry name" value="Ribonuclease H-like"/>
    <property type="match status" value="1"/>
</dbReference>
<dbReference type="Pfam" id="PF00078">
    <property type="entry name" value="RVT_1"/>
    <property type="match status" value="1"/>
</dbReference>
<dbReference type="CDD" id="cd09274">
    <property type="entry name" value="RNase_HI_RT_Ty3"/>
    <property type="match status" value="1"/>
</dbReference>
<evidence type="ECO:0000313" key="11">
    <source>
        <dbReference type="Proteomes" id="UP000823941"/>
    </source>
</evidence>
<evidence type="ECO:0000256" key="6">
    <source>
        <dbReference type="ARBA" id="ARBA00023268"/>
    </source>
</evidence>
<dbReference type="Gene3D" id="2.40.70.10">
    <property type="entry name" value="Acid Proteases"/>
    <property type="match status" value="1"/>
</dbReference>
<dbReference type="Gene3D" id="1.10.340.70">
    <property type="match status" value="1"/>
</dbReference>
<keyword evidence="4" id="KW-0540">Nuclease</keyword>
<dbReference type="InterPro" id="IPR000477">
    <property type="entry name" value="RT_dom"/>
</dbReference>
<proteinExistence type="predicted"/>
<feature type="compositionally biased region" description="Polar residues" evidence="7">
    <location>
        <begin position="1128"/>
        <end position="1144"/>
    </location>
</feature>
<dbReference type="InterPro" id="IPR041588">
    <property type="entry name" value="Integrase_H2C2"/>
</dbReference>
<feature type="region of interest" description="Disordered" evidence="7">
    <location>
        <begin position="1181"/>
        <end position="1246"/>
    </location>
</feature>
<dbReference type="InterPro" id="IPR021109">
    <property type="entry name" value="Peptidase_aspartic_dom_sf"/>
</dbReference>
<feature type="domain" description="Integrase catalytic" evidence="9">
    <location>
        <begin position="878"/>
        <end position="1034"/>
    </location>
</feature>
<evidence type="ECO:0000313" key="10">
    <source>
        <dbReference type="EMBL" id="KAG7294747.1"/>
    </source>
</evidence>
<evidence type="ECO:0000256" key="1">
    <source>
        <dbReference type="ARBA" id="ARBA00012493"/>
    </source>
</evidence>
<evidence type="ECO:0000256" key="3">
    <source>
        <dbReference type="ARBA" id="ARBA00022695"/>
    </source>
</evidence>
<dbReference type="InterPro" id="IPR043502">
    <property type="entry name" value="DNA/RNA_pol_sf"/>
</dbReference>
<dbReference type="EC" id="2.7.7.49" evidence="1"/>
<dbReference type="PANTHER" id="PTHR37984">
    <property type="entry name" value="PROTEIN CBG26694"/>
    <property type="match status" value="1"/>
</dbReference>
<dbReference type="InterPro" id="IPR012337">
    <property type="entry name" value="RNaseH-like_sf"/>
</dbReference>
<keyword evidence="2" id="KW-0808">Transferase</keyword>
<feature type="domain" description="Reverse transcriptase" evidence="8">
    <location>
        <begin position="327"/>
        <end position="505"/>
    </location>
</feature>
<dbReference type="SUPFAM" id="SSF50630">
    <property type="entry name" value="Acid proteases"/>
    <property type="match status" value="1"/>
</dbReference>
<dbReference type="Gene3D" id="3.30.420.10">
    <property type="entry name" value="Ribonuclease H-like superfamily/Ribonuclease H"/>
    <property type="match status" value="1"/>
</dbReference>
<dbReference type="InterPro" id="IPR036397">
    <property type="entry name" value="RNaseH_sf"/>
</dbReference>
<dbReference type="Pfam" id="PF17921">
    <property type="entry name" value="Integrase_H2C2"/>
    <property type="match status" value="1"/>
</dbReference>
<dbReference type="InterPro" id="IPR050951">
    <property type="entry name" value="Retrovirus_Pol_polyprotein"/>
</dbReference>
<dbReference type="SUPFAM" id="SSF56672">
    <property type="entry name" value="DNA/RNA polymerases"/>
    <property type="match status" value="1"/>
</dbReference>
<evidence type="ECO:0000256" key="2">
    <source>
        <dbReference type="ARBA" id="ARBA00022679"/>
    </source>
</evidence>
<keyword evidence="5" id="KW-0378">Hydrolase</keyword>
<evidence type="ECO:0000256" key="7">
    <source>
        <dbReference type="SAM" id="MobiDB-lite"/>
    </source>
</evidence>
<evidence type="ECO:0000259" key="8">
    <source>
        <dbReference type="PROSITE" id="PS50878"/>
    </source>
</evidence>
<feature type="region of interest" description="Disordered" evidence="7">
    <location>
        <begin position="1125"/>
        <end position="1168"/>
    </location>
</feature>
<dbReference type="InterPro" id="IPR041577">
    <property type="entry name" value="RT_RNaseH_2"/>
</dbReference>
<dbReference type="PROSITE" id="PS50994">
    <property type="entry name" value="INTEGRASE"/>
    <property type="match status" value="1"/>
</dbReference>
<protein>
    <recommendedName>
        <fullName evidence="1">RNA-directed DNA polymerase</fullName>
        <ecNumber evidence="1">2.7.7.49</ecNumber>
    </recommendedName>
</protein>
<dbReference type="Gene3D" id="3.30.70.270">
    <property type="match status" value="2"/>
</dbReference>
<dbReference type="Gene3D" id="3.10.20.370">
    <property type="match status" value="1"/>
</dbReference>
<dbReference type="PANTHER" id="PTHR37984:SF5">
    <property type="entry name" value="PROTEIN NYNRIN-LIKE"/>
    <property type="match status" value="1"/>
</dbReference>
<organism evidence="10 11">
    <name type="scientific">Plutella xylostella</name>
    <name type="common">Diamondback moth</name>
    <name type="synonym">Plutella maculipennis</name>
    <dbReference type="NCBI Taxonomy" id="51655"/>
    <lineage>
        <taxon>Eukaryota</taxon>
        <taxon>Metazoa</taxon>
        <taxon>Ecdysozoa</taxon>
        <taxon>Arthropoda</taxon>
        <taxon>Hexapoda</taxon>
        <taxon>Insecta</taxon>
        <taxon>Pterygota</taxon>
        <taxon>Neoptera</taxon>
        <taxon>Endopterygota</taxon>
        <taxon>Lepidoptera</taxon>
        <taxon>Glossata</taxon>
        <taxon>Ditrysia</taxon>
        <taxon>Yponomeutoidea</taxon>
        <taxon>Plutellidae</taxon>
        <taxon>Plutella</taxon>
    </lineage>
</organism>
<evidence type="ECO:0000256" key="4">
    <source>
        <dbReference type="ARBA" id="ARBA00022722"/>
    </source>
</evidence>
<reference evidence="10 11" key="1">
    <citation type="submission" date="2021-06" db="EMBL/GenBank/DDBJ databases">
        <title>A haploid diamondback moth (Plutella xylostella L.) genome assembly resolves 31 chromosomes and identifies a diamide resistance mutation.</title>
        <authorList>
            <person name="Ward C.M."/>
            <person name="Perry K.D."/>
            <person name="Baker G."/>
            <person name="Powis K."/>
            <person name="Heckel D.G."/>
            <person name="Baxter S.W."/>
        </authorList>
    </citation>
    <scope>NUCLEOTIDE SEQUENCE [LARGE SCALE GENOMIC DNA]</scope>
    <source>
        <strain evidence="10 11">LV</strain>
        <tissue evidence="10">Single pupa</tissue>
    </source>
</reference>
<dbReference type="InterPro" id="IPR043128">
    <property type="entry name" value="Rev_trsase/Diguanyl_cyclase"/>
</dbReference>
<dbReference type="Pfam" id="PF00665">
    <property type="entry name" value="rve"/>
    <property type="match status" value="1"/>
</dbReference>
<evidence type="ECO:0000259" key="9">
    <source>
        <dbReference type="PROSITE" id="PS50994"/>
    </source>
</evidence>
<dbReference type="PROSITE" id="PS50878">
    <property type="entry name" value="RT_POL"/>
    <property type="match status" value="1"/>
</dbReference>
<dbReference type="CDD" id="cd01647">
    <property type="entry name" value="RT_LTR"/>
    <property type="match status" value="1"/>
</dbReference>
<keyword evidence="5" id="KW-0255">Endonuclease</keyword>
<dbReference type="Proteomes" id="UP000823941">
    <property type="component" value="Unassembled WGS sequence"/>
</dbReference>
<sequence length="1246" mass="139999">MGPERDRLFEQDSSDLTFAKALEIAERAECAREAKALVTNGAGVVIQQEPVYRVASERGGAPRRPPPRAAPAAAAPGDQRDQHVSRCSVCGLKNHSELKCRFKSFKCQKCGVKGHLRKMCKLRVNNIETEENDSTCEDCKECSLFNIRYENYEPITLPVKINNEQYCMEIDSGSGISVMSHSFYSENFEGNNLNPCSIRMCFYNGHKLTPLGYFCQTVTYNNMSKPIKFYVIENGGPPLLGRDFMAKFGVSLISINNNNIIVNQSDNEIHKFMTAYPGLWSDGLGKFSQFQIKLRLKENSEPKFFKARSVPFALKDKVDQELERLTDLGILVPTNYSDYATPIVPVLKDNGKVRIAGDYSLTLNKDMYIDKYPMPRIEEVFAKVGGGESYTKIDLSNAYNQFEIEEDSQSLTTINTPRGLFKYTRLVYGLANAPAIFQRTMETLLAGVEGVSCWLDDVCVTGPTREIHLQRLRQVLERLNNAGLKLQKDKCEFFKPSVTYLGYVIDKNGIRTCPKKVAAIMESPAPKSVTEVKRFLGIINYYRNFIPGASTILSPLQNLLRKDAPWTWSDREEQAFQRIKRELASDRVLTHFDPEARLTLCVDASPTGLGAYLAQGEEGHERPLAFASRSLSASERNYSQINKEAAAIIFGVKHFHQYLYGREIPFILKTDHRPLLAIFGKKNGVPVMTASRLQRYAIFLSAYNYDIQYIAGDRNSVADYFSRMPVSDSFVEPEECAGRSLINFIVNETLPISFHDIKKATASDATLKTVIKYLLIGWPKKVKCKNILPYFNCKNDLEIDNGCLMRGHRIIIPQVYRTRMIHELHKGHLGVVKTKSLARTKMWWPGIDGDIQRSVLACSTCSALRPAPPAAPPAPWPRDPAPWTRLHIDYMQFAQRFYLIVVDSHSKWVECLHMCNLSTKSLIQRLKLLFYTFGIPHVIVSDNDPKISNEEFTYFCLSNGIKHITSPIYHPCSNGQAENSVKTCKKMLKCIFETNMNASVEQVNEKLSSYLFEFRNSVHCSTGESPAKLMFGRELRGKLDLIMPPQKQTIVPNIDKADCRQFDIGQKVLARYFVSGKPNWTLGKIINKLGSRMYVVEINDTECRRHADQLRLYHEPIASSECLVPSASAPQVQPRNDTSLSPASVNPEMALETSGPPTAPPNLDNESSVDEFHECDSEVVAGPSLESPATPAGAPVAVRGEDARPPHSQLRTAVTDNVTAESQSAATAAPHGPYNLRPRSKVITYK</sequence>